<keyword evidence="2" id="KW-0456">Lyase</keyword>
<organism evidence="5 6">
    <name type="scientific">Paenibacillus donghaensis</name>
    <dbReference type="NCBI Taxonomy" id="414771"/>
    <lineage>
        <taxon>Bacteria</taxon>
        <taxon>Bacillati</taxon>
        <taxon>Bacillota</taxon>
        <taxon>Bacilli</taxon>
        <taxon>Bacillales</taxon>
        <taxon>Paenibacillaceae</taxon>
        <taxon>Paenibacillus</taxon>
    </lineage>
</organism>
<dbReference type="EMBL" id="CP021780">
    <property type="protein sequence ID" value="ASA22794.1"/>
    <property type="molecule type" value="Genomic_DNA"/>
</dbReference>
<dbReference type="GO" id="GO:0019243">
    <property type="term" value="P:methylglyoxal catabolic process to D-lactate via S-lactoyl-glutathione"/>
    <property type="evidence" value="ECO:0007669"/>
    <property type="project" value="TreeGrafter"/>
</dbReference>
<keyword evidence="1" id="KW-0346">Stress response</keyword>
<comment type="similarity">
    <text evidence="3">Belongs to the peptidase C56 family. HSP31-like subfamily.</text>
</comment>
<dbReference type="SUPFAM" id="SSF52317">
    <property type="entry name" value="Class I glutamine amidotransferase-like"/>
    <property type="match status" value="1"/>
</dbReference>
<evidence type="ECO:0000256" key="2">
    <source>
        <dbReference type="ARBA" id="ARBA00023239"/>
    </source>
</evidence>
<evidence type="ECO:0000259" key="4">
    <source>
        <dbReference type="Pfam" id="PF01965"/>
    </source>
</evidence>
<dbReference type="PANTHER" id="PTHR48094">
    <property type="entry name" value="PROTEIN/NUCLEIC ACID DEGLYCASE DJ-1-RELATED"/>
    <property type="match status" value="1"/>
</dbReference>
<dbReference type="InterPro" id="IPR029062">
    <property type="entry name" value="Class_I_gatase-like"/>
</dbReference>
<dbReference type="InterPro" id="IPR002818">
    <property type="entry name" value="DJ-1/PfpI"/>
</dbReference>
<dbReference type="Pfam" id="PF01965">
    <property type="entry name" value="DJ-1_PfpI"/>
    <property type="match status" value="1"/>
</dbReference>
<evidence type="ECO:0000313" key="6">
    <source>
        <dbReference type="Proteomes" id="UP000249890"/>
    </source>
</evidence>
<protein>
    <recommendedName>
        <fullName evidence="4">DJ-1/PfpI domain-containing protein</fullName>
    </recommendedName>
</protein>
<dbReference type="GO" id="GO:0019172">
    <property type="term" value="F:glyoxalase III activity"/>
    <property type="evidence" value="ECO:0007669"/>
    <property type="project" value="TreeGrafter"/>
</dbReference>
<accession>A0A2Z2KAW2</accession>
<proteinExistence type="inferred from homology"/>
<dbReference type="CDD" id="cd03141">
    <property type="entry name" value="GATase1_Hsp31_like"/>
    <property type="match status" value="1"/>
</dbReference>
<feature type="domain" description="DJ-1/PfpI" evidence="4">
    <location>
        <begin position="14"/>
        <end position="157"/>
    </location>
</feature>
<dbReference type="AlphaFoldDB" id="A0A2Z2KAW2"/>
<dbReference type="GO" id="GO:0005737">
    <property type="term" value="C:cytoplasm"/>
    <property type="evidence" value="ECO:0007669"/>
    <property type="project" value="TreeGrafter"/>
</dbReference>
<dbReference type="PANTHER" id="PTHR48094:SF11">
    <property type="entry name" value="GLUTATHIONE-INDEPENDENT GLYOXALASE HSP31-RELATED"/>
    <property type="match status" value="1"/>
</dbReference>
<name>A0A2Z2KAW2_9BACL</name>
<dbReference type="Gene3D" id="3.40.50.880">
    <property type="match status" value="1"/>
</dbReference>
<reference evidence="5 6" key="1">
    <citation type="submission" date="2017-06" db="EMBL/GenBank/DDBJ databases">
        <title>Complete genome sequence of Paenibacillus donghaensis KCTC 13049T isolated from East Sea sediment, South Korea.</title>
        <authorList>
            <person name="Jung B.K."/>
            <person name="Hong S.-J."/>
            <person name="Shin J.-H."/>
        </authorList>
    </citation>
    <scope>NUCLEOTIDE SEQUENCE [LARGE SCALE GENOMIC DNA]</scope>
    <source>
        <strain evidence="5 6">KCTC 13049</strain>
    </source>
</reference>
<sequence>MLPSKDEATGLWLSEATHFIEVFDKHDVVIDLVSPKGGDVPLDPKSLGAVLDKSTKAYFESAEFMGTLKNTMTPEQVDAESYDAIYFTGGHGTMFDFPDNASLLQISRAIYDKGGIVSAVCHGVGALLNIKHSDGTPWISGKKLTGFANIEEKMAKQEEGRLITGQNPQSAKR</sequence>
<dbReference type="InterPro" id="IPR050325">
    <property type="entry name" value="Prot/Nucl_acid_deglycase"/>
</dbReference>
<gene>
    <name evidence="5" type="ORF">B9T62_19500</name>
</gene>
<dbReference type="Proteomes" id="UP000249890">
    <property type="component" value="Chromosome"/>
</dbReference>
<evidence type="ECO:0000313" key="5">
    <source>
        <dbReference type="EMBL" id="ASA22794.1"/>
    </source>
</evidence>
<evidence type="ECO:0000256" key="3">
    <source>
        <dbReference type="ARBA" id="ARBA00038493"/>
    </source>
</evidence>
<dbReference type="KEGG" id="pdh:B9T62_19500"/>
<keyword evidence="6" id="KW-1185">Reference proteome</keyword>
<dbReference type="OrthoDB" id="9792284at2"/>
<evidence type="ECO:0000256" key="1">
    <source>
        <dbReference type="ARBA" id="ARBA00023016"/>
    </source>
</evidence>